<dbReference type="AlphaFoldDB" id="A0A383C253"/>
<dbReference type="PANTHER" id="PTHR43575">
    <property type="entry name" value="PROTEIN ABCI7, CHLOROPLASTIC"/>
    <property type="match status" value="1"/>
</dbReference>
<dbReference type="InterPro" id="IPR037284">
    <property type="entry name" value="SUF_FeS_clus_asmbl_SufBD_sf"/>
</dbReference>
<dbReference type="Pfam" id="PF19295">
    <property type="entry name" value="SufBD_N"/>
    <property type="match status" value="1"/>
</dbReference>
<dbReference type="GO" id="GO:0016226">
    <property type="term" value="P:iron-sulfur cluster assembly"/>
    <property type="evidence" value="ECO:0007669"/>
    <property type="project" value="InterPro"/>
</dbReference>
<feature type="non-terminal residue" evidence="2">
    <location>
        <position position="1"/>
    </location>
</feature>
<organism evidence="2">
    <name type="scientific">marine metagenome</name>
    <dbReference type="NCBI Taxonomy" id="408172"/>
    <lineage>
        <taxon>unclassified sequences</taxon>
        <taxon>metagenomes</taxon>
        <taxon>ecological metagenomes</taxon>
    </lineage>
</organism>
<protein>
    <recommendedName>
        <fullName evidence="1">SUF system FeS cluster assembly SufBD N-terminal domain-containing protein</fullName>
    </recommendedName>
</protein>
<evidence type="ECO:0000259" key="1">
    <source>
        <dbReference type="Pfam" id="PF19295"/>
    </source>
</evidence>
<gene>
    <name evidence="2" type="ORF">METZ01_LOCUS478572</name>
</gene>
<dbReference type="PANTHER" id="PTHR43575:SF1">
    <property type="entry name" value="PROTEIN ABCI7, CHLOROPLASTIC"/>
    <property type="match status" value="1"/>
</dbReference>
<proteinExistence type="predicted"/>
<feature type="non-terminal residue" evidence="2">
    <location>
        <position position="131"/>
    </location>
</feature>
<name>A0A383C253_9ZZZZ</name>
<dbReference type="InterPro" id="IPR045595">
    <property type="entry name" value="SufBD_N"/>
</dbReference>
<evidence type="ECO:0000313" key="2">
    <source>
        <dbReference type="EMBL" id="SVE25718.1"/>
    </source>
</evidence>
<sequence length="131" mass="14085">VLSERGLPSQRDEDWKYTSIKPITRSRFSPAIPGNDCPEDFVAAATIKDLDAWQLVFADGFYLPHRSKTNGLPEGVRVASLADALTKKPESIADRLGSVMGEIPHGFAAMNSAFVGDGALVEIAAGVQLEK</sequence>
<reference evidence="2" key="1">
    <citation type="submission" date="2018-05" db="EMBL/GenBank/DDBJ databases">
        <authorList>
            <person name="Lanie J.A."/>
            <person name="Ng W.-L."/>
            <person name="Kazmierczak K.M."/>
            <person name="Andrzejewski T.M."/>
            <person name="Davidsen T.M."/>
            <person name="Wayne K.J."/>
            <person name="Tettelin H."/>
            <person name="Glass J.I."/>
            <person name="Rusch D."/>
            <person name="Podicherti R."/>
            <person name="Tsui H.-C.T."/>
            <person name="Winkler M.E."/>
        </authorList>
    </citation>
    <scope>NUCLEOTIDE SEQUENCE</scope>
</reference>
<feature type="domain" description="SUF system FeS cluster assembly SufBD N-terminal" evidence="1">
    <location>
        <begin position="3"/>
        <end position="131"/>
    </location>
</feature>
<dbReference type="EMBL" id="UINC01204817">
    <property type="protein sequence ID" value="SVE25718.1"/>
    <property type="molecule type" value="Genomic_DNA"/>
</dbReference>
<accession>A0A383C253</accession>
<dbReference type="SUPFAM" id="SSF101960">
    <property type="entry name" value="Stabilizer of iron transporter SufD"/>
    <property type="match status" value="1"/>
</dbReference>
<dbReference type="InterPro" id="IPR055346">
    <property type="entry name" value="Fe-S_cluster_assembly_SufBD"/>
</dbReference>